<keyword evidence="1" id="KW-0677">Repeat</keyword>
<proteinExistence type="predicted"/>
<feature type="repeat" description="ANK" evidence="3">
    <location>
        <begin position="306"/>
        <end position="338"/>
    </location>
</feature>
<dbReference type="Pfam" id="PF12796">
    <property type="entry name" value="Ank_2"/>
    <property type="match status" value="2"/>
</dbReference>
<feature type="repeat" description="ANK" evidence="3">
    <location>
        <begin position="131"/>
        <end position="163"/>
    </location>
</feature>
<dbReference type="PRINTS" id="PR01415">
    <property type="entry name" value="ANKYRIN"/>
</dbReference>
<evidence type="ECO:0000313" key="4">
    <source>
        <dbReference type="EMBL" id="KAK1944105.1"/>
    </source>
</evidence>
<evidence type="ECO:0000313" key="5">
    <source>
        <dbReference type="Proteomes" id="UP001259832"/>
    </source>
</evidence>
<dbReference type="SUPFAM" id="SSF48403">
    <property type="entry name" value="Ankyrin repeat"/>
    <property type="match status" value="1"/>
</dbReference>
<dbReference type="PROSITE" id="PS50297">
    <property type="entry name" value="ANK_REP_REGION"/>
    <property type="match status" value="4"/>
</dbReference>
<dbReference type="PROSITE" id="PS50088">
    <property type="entry name" value="ANK_REPEAT"/>
    <property type="match status" value="5"/>
</dbReference>
<sequence length="383" mass="41104">MSVFWTTRRSFDLSKPVAPFLFGLSNVYHVSVVDTVWCAIHVGELDVIKWLCSTVEGVINTPIAEILKKAEACSIAAYSGHVLVLQWLIDNDIAIDYEKGNGLPEAASEGHFSVVKWLVEHGANPDEVEDYGHTALHCSAANGTSEMVQYLVGNGADVMLRGEHEKTALHFCGGSIGRKISICGIQATAVDTSNRTALHYASVAQNFAIQALLEAAKGNRADLLLSLTDRGVDTQYTTFQGRTALHEAAGNGAIEAINVLLEQGLNINEADKFGVTPLLEASLYGQVGALRRLLEAQGGLDEADLAGQTALHLAATGRHEKAVDLLVKSGADISSCDKRGWTSLHYAASGGHIGVVEALIAPDAVRDKRRGNRYDARCAWRAF</sequence>
<gene>
    <name evidence="4" type="ORF">P3T76_004017</name>
</gene>
<evidence type="ECO:0000256" key="3">
    <source>
        <dbReference type="PROSITE-ProRule" id="PRU00023"/>
    </source>
</evidence>
<evidence type="ECO:0000256" key="1">
    <source>
        <dbReference type="ARBA" id="ARBA00022737"/>
    </source>
</evidence>
<dbReference type="Gene3D" id="1.25.40.20">
    <property type="entry name" value="Ankyrin repeat-containing domain"/>
    <property type="match status" value="3"/>
</dbReference>
<comment type="caution">
    <text evidence="4">The sequence shown here is derived from an EMBL/GenBank/DDBJ whole genome shotgun (WGS) entry which is preliminary data.</text>
</comment>
<organism evidence="4 5">
    <name type="scientific">Phytophthora citrophthora</name>
    <dbReference type="NCBI Taxonomy" id="4793"/>
    <lineage>
        <taxon>Eukaryota</taxon>
        <taxon>Sar</taxon>
        <taxon>Stramenopiles</taxon>
        <taxon>Oomycota</taxon>
        <taxon>Peronosporomycetes</taxon>
        <taxon>Peronosporales</taxon>
        <taxon>Peronosporaceae</taxon>
        <taxon>Phytophthora</taxon>
    </lineage>
</organism>
<dbReference type="InterPro" id="IPR036770">
    <property type="entry name" value="Ankyrin_rpt-contain_sf"/>
</dbReference>
<dbReference type="Proteomes" id="UP001259832">
    <property type="component" value="Unassembled WGS sequence"/>
</dbReference>
<dbReference type="SMART" id="SM00248">
    <property type="entry name" value="ANK"/>
    <property type="match status" value="8"/>
</dbReference>
<keyword evidence="5" id="KW-1185">Reference proteome</keyword>
<dbReference type="Pfam" id="PF13637">
    <property type="entry name" value="Ank_4"/>
    <property type="match status" value="1"/>
</dbReference>
<dbReference type="PANTHER" id="PTHR24201">
    <property type="entry name" value="ANK_REP_REGION DOMAIN-CONTAINING PROTEIN"/>
    <property type="match status" value="1"/>
</dbReference>
<dbReference type="EMBL" id="JASMQC010000006">
    <property type="protein sequence ID" value="KAK1944105.1"/>
    <property type="molecule type" value="Genomic_DNA"/>
</dbReference>
<evidence type="ECO:0000256" key="2">
    <source>
        <dbReference type="ARBA" id="ARBA00023043"/>
    </source>
</evidence>
<feature type="repeat" description="ANK" evidence="3">
    <location>
        <begin position="240"/>
        <end position="272"/>
    </location>
</feature>
<reference evidence="4" key="1">
    <citation type="submission" date="2023-08" db="EMBL/GenBank/DDBJ databases">
        <title>Reference Genome Resource for the Citrus Pathogen Phytophthora citrophthora.</title>
        <authorList>
            <person name="Moller H."/>
            <person name="Coetzee B."/>
            <person name="Rose L.J."/>
            <person name="Van Niekerk J.M."/>
        </authorList>
    </citation>
    <scope>NUCLEOTIDE SEQUENCE</scope>
    <source>
        <strain evidence="4">STE-U-9442</strain>
    </source>
</reference>
<feature type="repeat" description="ANK" evidence="3">
    <location>
        <begin position="339"/>
        <end position="360"/>
    </location>
</feature>
<dbReference type="InterPro" id="IPR002110">
    <property type="entry name" value="Ankyrin_rpt"/>
</dbReference>
<protein>
    <submittedName>
        <fullName evidence="4">Serine/threonine-protein phosphatase 6 regulatory ankyrin repeat subunit B</fullName>
    </submittedName>
</protein>
<feature type="repeat" description="ANK" evidence="3">
    <location>
        <begin position="98"/>
        <end position="130"/>
    </location>
</feature>
<keyword evidence="2 3" id="KW-0040">ANK repeat</keyword>
<dbReference type="AlphaFoldDB" id="A0AAD9LNX9"/>
<accession>A0AAD9LNX9</accession>
<dbReference type="InterPro" id="IPR050776">
    <property type="entry name" value="Ank_Repeat/CDKN_Inhibitor"/>
</dbReference>
<name>A0AAD9LNX9_9STRA</name>